<protein>
    <submittedName>
        <fullName evidence="3">Uncharacterized protein</fullName>
    </submittedName>
</protein>
<dbReference type="EMBL" id="CAJOBP010083501">
    <property type="protein sequence ID" value="CAF4922861.1"/>
    <property type="molecule type" value="Genomic_DNA"/>
</dbReference>
<dbReference type="EMBL" id="CAJOBP010104449">
    <property type="protein sequence ID" value="CAF4985092.1"/>
    <property type="molecule type" value="Genomic_DNA"/>
</dbReference>
<evidence type="ECO:0000313" key="2">
    <source>
        <dbReference type="EMBL" id="CAF4922861.1"/>
    </source>
</evidence>
<feature type="non-terminal residue" evidence="3">
    <location>
        <position position="1"/>
    </location>
</feature>
<accession>A0A821ZR15</accession>
<comment type="caution">
    <text evidence="3">The sequence shown here is derived from an EMBL/GenBank/DDBJ whole genome shotgun (WGS) entry which is preliminary data.</text>
</comment>
<reference evidence="3" key="1">
    <citation type="submission" date="2021-02" db="EMBL/GenBank/DDBJ databases">
        <authorList>
            <person name="Nowell W R."/>
        </authorList>
    </citation>
    <scope>NUCLEOTIDE SEQUENCE</scope>
</reference>
<name>A0A821ZR15_9BILA</name>
<feature type="region of interest" description="Disordered" evidence="1">
    <location>
        <begin position="16"/>
        <end position="46"/>
    </location>
</feature>
<proteinExistence type="predicted"/>
<sequence>HAAEEAEAPVAVVQEIAKEGDDDDEDKVKKPATTGGKGKKLTNQFN</sequence>
<keyword evidence="4" id="KW-1185">Reference proteome</keyword>
<evidence type="ECO:0000313" key="3">
    <source>
        <dbReference type="EMBL" id="CAF4985092.1"/>
    </source>
</evidence>
<dbReference type="AlphaFoldDB" id="A0A821ZR15"/>
<evidence type="ECO:0000313" key="4">
    <source>
        <dbReference type="Proteomes" id="UP000663873"/>
    </source>
</evidence>
<gene>
    <name evidence="2" type="ORF">UJA718_LOCUS46509</name>
    <name evidence="3" type="ORF">UJA718_LOCUS49520</name>
</gene>
<dbReference type="Proteomes" id="UP000663873">
    <property type="component" value="Unassembled WGS sequence"/>
</dbReference>
<feature type="non-terminal residue" evidence="3">
    <location>
        <position position="46"/>
    </location>
</feature>
<organism evidence="3 4">
    <name type="scientific">Rotaria socialis</name>
    <dbReference type="NCBI Taxonomy" id="392032"/>
    <lineage>
        <taxon>Eukaryota</taxon>
        <taxon>Metazoa</taxon>
        <taxon>Spiralia</taxon>
        <taxon>Gnathifera</taxon>
        <taxon>Rotifera</taxon>
        <taxon>Eurotatoria</taxon>
        <taxon>Bdelloidea</taxon>
        <taxon>Philodinida</taxon>
        <taxon>Philodinidae</taxon>
        <taxon>Rotaria</taxon>
    </lineage>
</organism>
<evidence type="ECO:0000256" key="1">
    <source>
        <dbReference type="SAM" id="MobiDB-lite"/>
    </source>
</evidence>